<feature type="transmembrane region" description="Helical" evidence="1">
    <location>
        <begin position="21"/>
        <end position="40"/>
    </location>
</feature>
<keyword evidence="1" id="KW-0812">Transmembrane</keyword>
<gene>
    <name evidence="3" type="ORF">HKI87_05g34870</name>
</gene>
<keyword evidence="1" id="KW-1133">Transmembrane helix</keyword>
<dbReference type="EMBL" id="CP151505">
    <property type="protein sequence ID" value="WZN61951.1"/>
    <property type="molecule type" value="Genomic_DNA"/>
</dbReference>
<name>A0AAX4P7X8_9CHLO</name>
<proteinExistence type="predicted"/>
<accession>A0AAX4P7X8</accession>
<evidence type="ECO:0000256" key="1">
    <source>
        <dbReference type="SAM" id="Phobius"/>
    </source>
</evidence>
<feature type="domain" description="SET" evidence="2">
    <location>
        <begin position="74"/>
        <end position="200"/>
    </location>
</feature>
<dbReference type="PROSITE" id="PS50280">
    <property type="entry name" value="SET"/>
    <property type="match status" value="1"/>
</dbReference>
<dbReference type="SUPFAM" id="SSF82199">
    <property type="entry name" value="SET domain"/>
    <property type="match status" value="1"/>
</dbReference>
<dbReference type="InterPro" id="IPR046341">
    <property type="entry name" value="SET_dom_sf"/>
</dbReference>
<dbReference type="InterPro" id="IPR001214">
    <property type="entry name" value="SET_dom"/>
</dbReference>
<evidence type="ECO:0000259" key="2">
    <source>
        <dbReference type="PROSITE" id="PS50280"/>
    </source>
</evidence>
<keyword evidence="4" id="KW-1185">Reference proteome</keyword>
<evidence type="ECO:0000313" key="4">
    <source>
        <dbReference type="Proteomes" id="UP001472866"/>
    </source>
</evidence>
<sequence>MVYCRRRGGTMFGPLAGKVKLNHWLVAVAVISVYSVSAGYKEAPLKKEPASKPESQDRTPVVQDFRYSDVTSREGLEARPSTVPGAAIGLFTKKALKNGDFLGFYCGRWVPVESYAEMTEDDWRYAFTVTKRMTVVADTINHPERDQMAFVNEAPYPGGKGPNVAGLIYDVFHEGQKFSASAYYVTRDVKADGELFVYYGNRYEEHRKKEGYTQPYFFPVPLENIQDPQSVLTTIPSNCFAEADR</sequence>
<organism evidence="3 4">
    <name type="scientific">Chloropicon roscoffensis</name>
    <dbReference type="NCBI Taxonomy" id="1461544"/>
    <lineage>
        <taxon>Eukaryota</taxon>
        <taxon>Viridiplantae</taxon>
        <taxon>Chlorophyta</taxon>
        <taxon>Chloropicophyceae</taxon>
        <taxon>Chloropicales</taxon>
        <taxon>Chloropicaceae</taxon>
        <taxon>Chloropicon</taxon>
    </lineage>
</organism>
<evidence type="ECO:0000313" key="3">
    <source>
        <dbReference type="EMBL" id="WZN61951.1"/>
    </source>
</evidence>
<dbReference type="AlphaFoldDB" id="A0AAX4P7X8"/>
<dbReference type="Gene3D" id="2.170.270.10">
    <property type="entry name" value="SET domain"/>
    <property type="match status" value="1"/>
</dbReference>
<protein>
    <recommendedName>
        <fullName evidence="2">SET domain-containing protein</fullName>
    </recommendedName>
</protein>
<reference evidence="3 4" key="1">
    <citation type="submission" date="2024-03" db="EMBL/GenBank/DDBJ databases">
        <title>Complete genome sequence of the green alga Chloropicon roscoffensis RCC1871.</title>
        <authorList>
            <person name="Lemieux C."/>
            <person name="Pombert J.-F."/>
            <person name="Otis C."/>
            <person name="Turmel M."/>
        </authorList>
    </citation>
    <scope>NUCLEOTIDE SEQUENCE [LARGE SCALE GENOMIC DNA]</scope>
    <source>
        <strain evidence="3 4">RCC1871</strain>
    </source>
</reference>
<dbReference type="Proteomes" id="UP001472866">
    <property type="component" value="Chromosome 05"/>
</dbReference>
<dbReference type="Pfam" id="PF00856">
    <property type="entry name" value="SET"/>
    <property type="match status" value="1"/>
</dbReference>
<keyword evidence="1" id="KW-0472">Membrane</keyword>